<keyword evidence="5 6" id="KW-0472">Membrane</keyword>
<comment type="similarity">
    <text evidence="2">Belongs to the UPF0154 family.</text>
</comment>
<dbReference type="EMBL" id="CP025121">
    <property type="protein sequence ID" value="AYJ01123.1"/>
    <property type="molecule type" value="Genomic_DNA"/>
</dbReference>
<evidence type="ECO:0000256" key="5">
    <source>
        <dbReference type="ARBA" id="ARBA00023136"/>
    </source>
</evidence>
<keyword evidence="3 6" id="KW-0812">Transmembrane</keyword>
<reference evidence="7 8" key="1">
    <citation type="journal article" date="2018" name="BMC Genomics">
        <title>Comparative genome analysis of jujube witches'-broom Phytoplasma, an obligate pathogen that causes jujube witches'-broom disease.</title>
        <authorList>
            <person name="Wang J."/>
            <person name="Song L."/>
            <person name="Jiao Q."/>
            <person name="Yang S."/>
            <person name="Gao R."/>
            <person name="Lu X."/>
            <person name="Zhou G."/>
        </authorList>
    </citation>
    <scope>NUCLEOTIDE SEQUENCE [LARGE SCALE GENOMIC DNA]</scope>
    <source>
        <strain evidence="7">Jwb-nky</strain>
    </source>
</reference>
<evidence type="ECO:0000256" key="1">
    <source>
        <dbReference type="ARBA" id="ARBA00004167"/>
    </source>
</evidence>
<name>A0A660HM61_ZIZJU</name>
<keyword evidence="4 6" id="KW-1133">Transmembrane helix</keyword>
<evidence type="ECO:0000313" key="8">
    <source>
        <dbReference type="Proteomes" id="UP000272462"/>
    </source>
</evidence>
<sequence>MSQTVACLLLLVLGIIIGAVLMFFWFKKYLQKNPPITERQIKEMFKQMGRNPSQKQIKQIMNSMKNNK</sequence>
<organism evidence="7 8">
    <name type="scientific">Ziziphus jujuba witches'-broom phytoplasma</name>
    <dbReference type="NCBI Taxonomy" id="135727"/>
    <lineage>
        <taxon>Bacteria</taxon>
        <taxon>Bacillati</taxon>
        <taxon>Mycoplasmatota</taxon>
        <taxon>Mollicutes</taxon>
        <taxon>Acholeplasmatales</taxon>
        <taxon>Acholeplasmataceae</taxon>
        <taxon>Candidatus Phytoplasma</taxon>
        <taxon>16SrV (Elm yellows group)</taxon>
    </lineage>
</organism>
<dbReference type="Proteomes" id="UP000272462">
    <property type="component" value="Chromosome"/>
</dbReference>
<gene>
    <name evidence="7" type="ORF">CWO85_01050</name>
</gene>
<accession>A0A660HM61</accession>
<dbReference type="GO" id="GO:0016020">
    <property type="term" value="C:membrane"/>
    <property type="evidence" value="ECO:0007669"/>
    <property type="project" value="UniProtKB-SubCell"/>
</dbReference>
<dbReference type="InterPro" id="IPR005359">
    <property type="entry name" value="UPF0154"/>
</dbReference>
<dbReference type="Pfam" id="PF03672">
    <property type="entry name" value="UPF0154"/>
    <property type="match status" value="1"/>
</dbReference>
<evidence type="ECO:0000256" key="6">
    <source>
        <dbReference type="SAM" id="Phobius"/>
    </source>
</evidence>
<comment type="subcellular location">
    <subcellularLocation>
        <location evidence="1">Membrane</location>
        <topology evidence="1">Single-pass membrane protein</topology>
    </subcellularLocation>
</comment>
<protein>
    <recommendedName>
        <fullName evidence="9">YneF family protein</fullName>
    </recommendedName>
</protein>
<evidence type="ECO:0008006" key="9">
    <source>
        <dbReference type="Google" id="ProtNLM"/>
    </source>
</evidence>
<feature type="transmembrane region" description="Helical" evidence="6">
    <location>
        <begin position="6"/>
        <end position="26"/>
    </location>
</feature>
<proteinExistence type="inferred from homology"/>
<evidence type="ECO:0000313" key="7">
    <source>
        <dbReference type="EMBL" id="AYJ01123.1"/>
    </source>
</evidence>
<dbReference type="AlphaFoldDB" id="A0A660HM61"/>
<dbReference type="OrthoDB" id="1769076at2"/>
<dbReference type="KEGG" id="pzi:CWO85_01050"/>
<keyword evidence="8" id="KW-1185">Reference proteome</keyword>
<dbReference type="RefSeq" id="WP_121463853.1">
    <property type="nucleotide sequence ID" value="NZ_CP025121.1"/>
</dbReference>
<evidence type="ECO:0000256" key="2">
    <source>
        <dbReference type="ARBA" id="ARBA00006694"/>
    </source>
</evidence>
<evidence type="ECO:0000256" key="4">
    <source>
        <dbReference type="ARBA" id="ARBA00022989"/>
    </source>
</evidence>
<evidence type="ECO:0000256" key="3">
    <source>
        <dbReference type="ARBA" id="ARBA00022692"/>
    </source>
</evidence>